<evidence type="ECO:0000256" key="1">
    <source>
        <dbReference type="SAM" id="Coils"/>
    </source>
</evidence>
<feature type="coiled-coil region" evidence="1">
    <location>
        <begin position="59"/>
        <end position="93"/>
    </location>
</feature>
<dbReference type="Proteomes" id="UP000887574">
    <property type="component" value="Unplaced"/>
</dbReference>
<organism evidence="2 3">
    <name type="scientific">Ditylenchus dipsaci</name>
    <dbReference type="NCBI Taxonomy" id="166011"/>
    <lineage>
        <taxon>Eukaryota</taxon>
        <taxon>Metazoa</taxon>
        <taxon>Ecdysozoa</taxon>
        <taxon>Nematoda</taxon>
        <taxon>Chromadorea</taxon>
        <taxon>Rhabditida</taxon>
        <taxon>Tylenchina</taxon>
        <taxon>Tylenchomorpha</taxon>
        <taxon>Sphaerularioidea</taxon>
        <taxon>Anguinidae</taxon>
        <taxon>Anguininae</taxon>
        <taxon>Ditylenchus</taxon>
    </lineage>
</organism>
<sequence>MAKLLYHEVTSVVHSSSSFVLGYVLVLRGREEVRASKTRAKALSAITLPTTFQYLAATGSSLEDEIIDIECKMENAEQRLEELKRLRDSVDLAIDKVVDLASMISIVGTQISTLRRTKLKKEANTGAHQLHKDSSSSPTNYIFEAASHKTWTVQWRP</sequence>
<accession>A0A915DZ06</accession>
<dbReference type="AlphaFoldDB" id="A0A915DZ06"/>
<keyword evidence="1" id="KW-0175">Coiled coil</keyword>
<name>A0A915DZ06_9BILA</name>
<protein>
    <submittedName>
        <fullName evidence="3">Uncharacterized protein</fullName>
    </submittedName>
</protein>
<evidence type="ECO:0000313" key="2">
    <source>
        <dbReference type="Proteomes" id="UP000887574"/>
    </source>
</evidence>
<dbReference type="WBParaSite" id="jg24962">
    <property type="protein sequence ID" value="jg24962"/>
    <property type="gene ID" value="jg24962"/>
</dbReference>
<evidence type="ECO:0000313" key="3">
    <source>
        <dbReference type="WBParaSite" id="jg24962"/>
    </source>
</evidence>
<reference evidence="3" key="1">
    <citation type="submission" date="2022-11" db="UniProtKB">
        <authorList>
            <consortium name="WormBaseParasite"/>
        </authorList>
    </citation>
    <scope>IDENTIFICATION</scope>
</reference>
<keyword evidence="2" id="KW-1185">Reference proteome</keyword>
<proteinExistence type="predicted"/>